<reference evidence="1" key="1">
    <citation type="submission" date="2014-11" db="EMBL/GenBank/DDBJ databases">
        <authorList>
            <person name="Amaro Gonzalez C."/>
        </authorList>
    </citation>
    <scope>NUCLEOTIDE SEQUENCE</scope>
</reference>
<organism evidence="1">
    <name type="scientific">Anguilla anguilla</name>
    <name type="common">European freshwater eel</name>
    <name type="synonym">Muraena anguilla</name>
    <dbReference type="NCBI Taxonomy" id="7936"/>
    <lineage>
        <taxon>Eukaryota</taxon>
        <taxon>Metazoa</taxon>
        <taxon>Chordata</taxon>
        <taxon>Craniata</taxon>
        <taxon>Vertebrata</taxon>
        <taxon>Euteleostomi</taxon>
        <taxon>Actinopterygii</taxon>
        <taxon>Neopterygii</taxon>
        <taxon>Teleostei</taxon>
        <taxon>Anguilliformes</taxon>
        <taxon>Anguillidae</taxon>
        <taxon>Anguilla</taxon>
    </lineage>
</organism>
<dbReference type="EMBL" id="GBXM01102350">
    <property type="protein sequence ID" value="JAH06227.1"/>
    <property type="molecule type" value="Transcribed_RNA"/>
</dbReference>
<sequence>MAPTEFATLFLRRDRSDNIKHIYTTLVLAKKRFSDGQQRDL</sequence>
<proteinExistence type="predicted"/>
<accession>A0A0E9PPN6</accession>
<reference evidence="1" key="2">
    <citation type="journal article" date="2015" name="Fish Shellfish Immunol.">
        <title>Early steps in the European eel (Anguilla anguilla)-Vibrio vulnificus interaction in the gills: Role of the RtxA13 toxin.</title>
        <authorList>
            <person name="Callol A."/>
            <person name="Pajuelo D."/>
            <person name="Ebbesson L."/>
            <person name="Teles M."/>
            <person name="MacKenzie S."/>
            <person name="Amaro C."/>
        </authorList>
    </citation>
    <scope>NUCLEOTIDE SEQUENCE</scope>
</reference>
<protein>
    <submittedName>
        <fullName evidence="1">Uncharacterized protein</fullName>
    </submittedName>
</protein>
<name>A0A0E9PPN6_ANGAN</name>
<dbReference type="AlphaFoldDB" id="A0A0E9PPN6"/>
<evidence type="ECO:0000313" key="1">
    <source>
        <dbReference type="EMBL" id="JAH06227.1"/>
    </source>
</evidence>